<reference evidence="3" key="1">
    <citation type="journal article" date="2019" name="Nat. Commun.">
        <title>The genome of broomcorn millet.</title>
        <authorList>
            <person name="Zou C."/>
            <person name="Miki D."/>
            <person name="Li D."/>
            <person name="Tang Q."/>
            <person name="Xiao L."/>
            <person name="Rajput S."/>
            <person name="Deng P."/>
            <person name="Jia W."/>
            <person name="Huang R."/>
            <person name="Zhang M."/>
            <person name="Sun Y."/>
            <person name="Hu J."/>
            <person name="Fu X."/>
            <person name="Schnable P.S."/>
            <person name="Li F."/>
            <person name="Zhang H."/>
            <person name="Feng B."/>
            <person name="Zhu X."/>
            <person name="Liu R."/>
            <person name="Schnable J.C."/>
            <person name="Zhu J.-K."/>
            <person name="Zhang H."/>
        </authorList>
    </citation>
    <scope>NUCLEOTIDE SEQUENCE [LARGE SCALE GENOMIC DNA]</scope>
</reference>
<sequence length="123" mass="13098">MVAGSSPAAASPTTPAFAAAGTPPWQEIPPGNILQRWTKDSTERSLSAESKSSLIVHNDKMRKKMLLDKVFEIANREATLRETAFHQAMDEITGSSSPHPVSADSDAPNISTPTLTGKLQPTA</sequence>
<proteinExistence type="predicted"/>
<name>A0A3L6PQH4_PANMI</name>
<dbReference type="OrthoDB" id="694073at2759"/>
<evidence type="ECO:0000256" key="1">
    <source>
        <dbReference type="SAM" id="MobiDB-lite"/>
    </source>
</evidence>
<evidence type="ECO:0000313" key="2">
    <source>
        <dbReference type="EMBL" id="RLM60915.1"/>
    </source>
</evidence>
<dbReference type="EMBL" id="PQIB02000016">
    <property type="protein sequence ID" value="RLM60915.1"/>
    <property type="molecule type" value="Genomic_DNA"/>
</dbReference>
<feature type="compositionally biased region" description="Low complexity" evidence="1">
    <location>
        <begin position="1"/>
        <end position="24"/>
    </location>
</feature>
<keyword evidence="3" id="KW-1185">Reference proteome</keyword>
<evidence type="ECO:0000313" key="3">
    <source>
        <dbReference type="Proteomes" id="UP000275267"/>
    </source>
</evidence>
<organism evidence="2 3">
    <name type="scientific">Panicum miliaceum</name>
    <name type="common">Proso millet</name>
    <name type="synonym">Broomcorn millet</name>
    <dbReference type="NCBI Taxonomy" id="4540"/>
    <lineage>
        <taxon>Eukaryota</taxon>
        <taxon>Viridiplantae</taxon>
        <taxon>Streptophyta</taxon>
        <taxon>Embryophyta</taxon>
        <taxon>Tracheophyta</taxon>
        <taxon>Spermatophyta</taxon>
        <taxon>Magnoliopsida</taxon>
        <taxon>Liliopsida</taxon>
        <taxon>Poales</taxon>
        <taxon>Poaceae</taxon>
        <taxon>PACMAD clade</taxon>
        <taxon>Panicoideae</taxon>
        <taxon>Panicodae</taxon>
        <taxon>Paniceae</taxon>
        <taxon>Panicinae</taxon>
        <taxon>Panicum</taxon>
        <taxon>Panicum sect. Panicum</taxon>
    </lineage>
</organism>
<dbReference type="AlphaFoldDB" id="A0A3L6PQH4"/>
<dbReference type="Proteomes" id="UP000275267">
    <property type="component" value="Unassembled WGS sequence"/>
</dbReference>
<protein>
    <submittedName>
        <fullName evidence="2">Uncharacterized protein</fullName>
    </submittedName>
</protein>
<feature type="region of interest" description="Disordered" evidence="1">
    <location>
        <begin position="1"/>
        <end position="32"/>
    </location>
</feature>
<feature type="compositionally biased region" description="Polar residues" evidence="1">
    <location>
        <begin position="108"/>
        <end position="123"/>
    </location>
</feature>
<accession>A0A3L6PQH4</accession>
<comment type="caution">
    <text evidence="2">The sequence shown here is derived from an EMBL/GenBank/DDBJ whole genome shotgun (WGS) entry which is preliminary data.</text>
</comment>
<gene>
    <name evidence="2" type="ORF">C2845_PM14G06200</name>
</gene>
<feature type="region of interest" description="Disordered" evidence="1">
    <location>
        <begin position="92"/>
        <end position="123"/>
    </location>
</feature>